<dbReference type="InterPro" id="IPR052560">
    <property type="entry name" value="RdDP_mobile_element"/>
</dbReference>
<accession>A0AA88LD48</accession>
<dbReference type="Proteomes" id="UP001187531">
    <property type="component" value="Unassembled WGS sequence"/>
</dbReference>
<proteinExistence type="predicted"/>
<name>A0AA88LD48_ARTSF</name>
<protein>
    <submittedName>
        <fullName evidence="2">Uncharacterized protein</fullName>
    </submittedName>
</protein>
<evidence type="ECO:0000313" key="3">
    <source>
        <dbReference type="Proteomes" id="UP001187531"/>
    </source>
</evidence>
<evidence type="ECO:0000313" key="2">
    <source>
        <dbReference type="EMBL" id="KAK2717120.1"/>
    </source>
</evidence>
<dbReference type="PANTHER" id="PTHR36688">
    <property type="entry name" value="ENDO/EXONUCLEASE/PHOSPHATASE DOMAIN-CONTAINING PROTEIN"/>
    <property type="match status" value="1"/>
</dbReference>
<keyword evidence="3" id="KW-1185">Reference proteome</keyword>
<dbReference type="AlphaFoldDB" id="A0AA88LD48"/>
<feature type="region of interest" description="Disordered" evidence="1">
    <location>
        <begin position="74"/>
        <end position="95"/>
    </location>
</feature>
<comment type="caution">
    <text evidence="2">The sequence shown here is derived from an EMBL/GenBank/DDBJ whole genome shotgun (WGS) entry which is preliminary data.</text>
</comment>
<organism evidence="2 3">
    <name type="scientific">Artemia franciscana</name>
    <name type="common">Brine shrimp</name>
    <name type="synonym">Artemia sanfranciscana</name>
    <dbReference type="NCBI Taxonomy" id="6661"/>
    <lineage>
        <taxon>Eukaryota</taxon>
        <taxon>Metazoa</taxon>
        <taxon>Ecdysozoa</taxon>
        <taxon>Arthropoda</taxon>
        <taxon>Crustacea</taxon>
        <taxon>Branchiopoda</taxon>
        <taxon>Anostraca</taxon>
        <taxon>Artemiidae</taxon>
        <taxon>Artemia</taxon>
    </lineage>
</organism>
<reference evidence="2" key="1">
    <citation type="submission" date="2023-07" db="EMBL/GenBank/DDBJ databases">
        <title>Chromosome-level genome assembly of Artemia franciscana.</title>
        <authorList>
            <person name="Jo E."/>
        </authorList>
    </citation>
    <scope>NUCLEOTIDE SEQUENCE</scope>
    <source>
        <tissue evidence="2">Whole body</tissue>
    </source>
</reference>
<gene>
    <name evidence="2" type="ORF">QYM36_007304</name>
</gene>
<dbReference type="PANTHER" id="PTHR36688:SF1">
    <property type="entry name" value="ENDONUCLEASE_EXONUCLEASE_PHOSPHATASE DOMAIN-CONTAINING PROTEIN"/>
    <property type="match status" value="1"/>
</dbReference>
<dbReference type="EMBL" id="JAVRJZ010000011">
    <property type="protein sequence ID" value="KAK2717120.1"/>
    <property type="molecule type" value="Genomic_DNA"/>
</dbReference>
<evidence type="ECO:0000256" key="1">
    <source>
        <dbReference type="SAM" id="MobiDB-lite"/>
    </source>
</evidence>
<sequence length="380" mass="44023">MVPVEKVEQMKKDAVQTALEAVTAALVIKPDLINITNLTVDQSVLKICTALEFITGVKPDATKIAAGIARSNSIGSNSQGWKQQDQDSEPSSPRFSIQKANWSEFDEALKSMDIDKMLMLAEEVDQKIEIFQGKLLEAAEKTIPKNKHNLKGQKSTPWWNEDCEEAKKELKKRRHEYDRIPTLDRYIKVKQAHARFRKKVKEAKRHSWHTFVENLDFRESSTKVYRFIKCMNTRNQAREDNPPIVVNGEMLVDNIDKANAGAEYLKNVIGRQDPFKDDCNRTIWKVKKVSQKKRMEDYNRPFTEREVNEIVKNLPNTTPGENLIYPEFVKRLPEIWMKELLKMINIAWKSVYFPKIWKKGTAIMIPKPGKDSEKMRISDS</sequence>